<sequence>MLVKFCREDGGDEIHVQHTEDIAGLIEASKGGKLIFGHDFYEYDNHILNTWTDDDGKLNQEVIIYLADYGTDLSRFVKVEAVIQETIETKFVTLETANLMLNADIVTIGDVSVDVRESEVTSKGIVKFHGNKVEI</sequence>
<organism evidence="1 2">
    <name type="scientific">Niallia taxi</name>
    <dbReference type="NCBI Taxonomy" id="2499688"/>
    <lineage>
        <taxon>Bacteria</taxon>
        <taxon>Bacillati</taxon>
        <taxon>Bacillota</taxon>
        <taxon>Bacilli</taxon>
        <taxon>Bacillales</taxon>
        <taxon>Bacillaceae</taxon>
        <taxon>Niallia</taxon>
    </lineage>
</organism>
<dbReference type="Proteomes" id="UP000288024">
    <property type="component" value="Unassembled WGS sequence"/>
</dbReference>
<accession>A0A3S2UTB3</accession>
<protein>
    <submittedName>
        <fullName evidence="1">Uncharacterized protein</fullName>
    </submittedName>
</protein>
<dbReference type="AlphaFoldDB" id="A0A3S2UTB3"/>
<comment type="caution">
    <text evidence="1">The sequence shown here is derived from an EMBL/GenBank/DDBJ whole genome shotgun (WGS) entry which is preliminary data.</text>
</comment>
<reference evidence="1 2" key="1">
    <citation type="submission" date="2019-01" db="EMBL/GenBank/DDBJ databases">
        <title>Bacillus sp. M5HDSG1-1, whole genome shotgun sequence.</title>
        <authorList>
            <person name="Tuo L."/>
        </authorList>
    </citation>
    <scope>NUCLEOTIDE SEQUENCE [LARGE SCALE GENOMIC DNA]</scope>
    <source>
        <strain evidence="1 2">M5HDSG1-1</strain>
    </source>
</reference>
<proteinExistence type="predicted"/>
<name>A0A3S2UTB3_9BACI</name>
<dbReference type="EMBL" id="RZTZ01000029">
    <property type="protein sequence ID" value="RVT56437.1"/>
    <property type="molecule type" value="Genomic_DNA"/>
</dbReference>
<keyword evidence="2" id="KW-1185">Reference proteome</keyword>
<gene>
    <name evidence="1" type="ORF">EM808_27500</name>
</gene>
<dbReference type="RefSeq" id="WP_127742881.1">
    <property type="nucleotide sequence ID" value="NZ_RZTZ01000029.1"/>
</dbReference>
<evidence type="ECO:0000313" key="2">
    <source>
        <dbReference type="Proteomes" id="UP000288024"/>
    </source>
</evidence>
<evidence type="ECO:0000313" key="1">
    <source>
        <dbReference type="EMBL" id="RVT56437.1"/>
    </source>
</evidence>